<organism evidence="12 13">
    <name type="scientific">Elsinoe batatas</name>
    <dbReference type="NCBI Taxonomy" id="2601811"/>
    <lineage>
        <taxon>Eukaryota</taxon>
        <taxon>Fungi</taxon>
        <taxon>Dikarya</taxon>
        <taxon>Ascomycota</taxon>
        <taxon>Pezizomycotina</taxon>
        <taxon>Dothideomycetes</taxon>
        <taxon>Dothideomycetidae</taxon>
        <taxon>Myriangiales</taxon>
        <taxon>Elsinoaceae</taxon>
        <taxon>Elsinoe</taxon>
    </lineage>
</organism>
<keyword evidence="9" id="KW-0325">Glycoprotein</keyword>
<feature type="compositionally biased region" description="Low complexity" evidence="10">
    <location>
        <begin position="580"/>
        <end position="593"/>
    </location>
</feature>
<feature type="region of interest" description="Disordered" evidence="10">
    <location>
        <begin position="514"/>
        <end position="629"/>
    </location>
</feature>
<evidence type="ECO:0000256" key="5">
    <source>
        <dbReference type="ARBA" id="ARBA00022692"/>
    </source>
</evidence>
<comment type="subcellular location">
    <subcellularLocation>
        <location evidence="1">Membrane</location>
        <topology evidence="1">Single-pass type II membrane protein</topology>
    </subcellularLocation>
</comment>
<dbReference type="InterPro" id="IPR029044">
    <property type="entry name" value="Nucleotide-diphossugar_trans"/>
</dbReference>
<feature type="compositionally biased region" description="Acidic residues" evidence="10">
    <location>
        <begin position="517"/>
        <end position="528"/>
    </location>
</feature>
<keyword evidence="4" id="KW-0808">Transferase</keyword>
<evidence type="ECO:0000313" key="13">
    <source>
        <dbReference type="Proteomes" id="UP000809789"/>
    </source>
</evidence>
<evidence type="ECO:0000256" key="6">
    <source>
        <dbReference type="ARBA" id="ARBA00022968"/>
    </source>
</evidence>
<evidence type="ECO:0000256" key="4">
    <source>
        <dbReference type="ARBA" id="ARBA00022679"/>
    </source>
</evidence>
<reference evidence="12" key="1">
    <citation type="submission" date="2021-07" db="EMBL/GenBank/DDBJ databases">
        <title>Elsinoe batatas strain:CRI-CJ2 Genome sequencing and assembly.</title>
        <authorList>
            <person name="Huang L."/>
        </authorList>
    </citation>
    <scope>NUCLEOTIDE SEQUENCE</scope>
    <source>
        <strain evidence="12">CRI-CJ2</strain>
    </source>
</reference>
<keyword evidence="3" id="KW-0328">Glycosyltransferase</keyword>
<keyword evidence="7 11" id="KW-1133">Transmembrane helix</keyword>
<comment type="caution">
    <text evidence="12">The sequence shown here is derived from an EMBL/GenBank/DDBJ whole genome shotgun (WGS) entry which is preliminary data.</text>
</comment>
<keyword evidence="6" id="KW-0735">Signal-anchor</keyword>
<gene>
    <name evidence="12" type="ORF">KVT40_008213</name>
</gene>
<dbReference type="OrthoDB" id="430354at2759"/>
<keyword evidence="8 11" id="KW-0472">Membrane</keyword>
<dbReference type="AlphaFoldDB" id="A0A8K0PC68"/>
<dbReference type="PANTHER" id="PTHR31392:SF1">
    <property type="entry name" value="ALPHA-1,3-MANNOSYLTRANSFERASE MNN1-RELATED"/>
    <property type="match status" value="1"/>
</dbReference>
<dbReference type="Pfam" id="PF11051">
    <property type="entry name" value="Mannosyl_trans3"/>
    <property type="match status" value="1"/>
</dbReference>
<keyword evidence="13" id="KW-1185">Reference proteome</keyword>
<sequence length="743" mass="84205">MSKLEPQSPSFPFKEDMYKFYAKRRRQPRWARVLVAVLIVSFIYLVVINTGNPARWGSEDVVKPRTAPRSRIAEELGLDTHSRAKTNQVPLNDEPRRPIKETSKDAEEEEETEQEERSRTKASKPKDKEIEVKDEVSKKLESDLKHVFAIMPDELHLRELLRPIENSGKERLRELGLRARAFRTFLEAWEEIHFVHGKTTITIRDDIVNYLSKVKDLSAISHSKGRAEIIRSYEGFRYFLTKMSDLLFPFTAPYFADHMSLHASMRYGGRGIVLSGGDGQLSYMLTSVKALRKLGCNLPVEIMYLGDDDLGDDSRSELEALPGVITRDMEQMVRDEGWQLKGWAGKPFAILLSSFREAIFIDADAQFFVTPEVLFEDEAYEENGALFFRDRLMFPESKRKWLQQILPKPMSRKVRHSRFWTGESGHMQESGVVVVDKWRHFMALLFVTRMNGPDRDGDKDKGIVGTYDMVYGDKETFWLGWELVGDSDYAFHPGNAGNMGVAYEDIKDALKRITTSDDSEETPVEDEAEKTKADKPEKSLDDTKPAESVKDQKEAEVAKEKAGLEGKPATEGAGKDEAADPAAAPAAEGPLGDKPAAAVEDKPKARVKRATVPRRDNSDGEMNALGGSLNNDADLSISTEPTKNYTVCAPQLLHLDRKGRPLWFNGWIMDNKFDADHAKLSKFEVYMSEMKHGATEADWRLEQNNMCCLISDKIHKFTKQERLILKNIVKMAEDSGALGKHRG</sequence>
<feature type="compositionally biased region" description="Basic and acidic residues" evidence="10">
    <location>
        <begin position="529"/>
        <end position="564"/>
    </location>
</feature>
<evidence type="ECO:0000256" key="10">
    <source>
        <dbReference type="SAM" id="MobiDB-lite"/>
    </source>
</evidence>
<proteinExistence type="inferred from homology"/>
<evidence type="ECO:0000256" key="8">
    <source>
        <dbReference type="ARBA" id="ARBA00023136"/>
    </source>
</evidence>
<name>A0A8K0PC68_9PEZI</name>
<feature type="compositionally biased region" description="Basic and acidic residues" evidence="10">
    <location>
        <begin position="115"/>
        <end position="135"/>
    </location>
</feature>
<dbReference type="GO" id="GO:0016020">
    <property type="term" value="C:membrane"/>
    <property type="evidence" value="ECO:0007669"/>
    <property type="project" value="UniProtKB-SubCell"/>
</dbReference>
<dbReference type="EMBL" id="JAESVG020000010">
    <property type="protein sequence ID" value="KAG8623237.1"/>
    <property type="molecule type" value="Genomic_DNA"/>
</dbReference>
<evidence type="ECO:0000256" key="2">
    <source>
        <dbReference type="ARBA" id="ARBA00009105"/>
    </source>
</evidence>
<feature type="transmembrane region" description="Helical" evidence="11">
    <location>
        <begin position="30"/>
        <end position="48"/>
    </location>
</feature>
<feature type="compositionally biased region" description="Basic and acidic residues" evidence="10">
    <location>
        <begin position="93"/>
        <end position="105"/>
    </location>
</feature>
<feature type="region of interest" description="Disordered" evidence="10">
    <location>
        <begin position="72"/>
        <end position="135"/>
    </location>
</feature>
<protein>
    <recommendedName>
        <fullName evidence="14">Alpha-1,3-mannosyltransferase</fullName>
    </recommendedName>
</protein>
<dbReference type="GO" id="GO:0000033">
    <property type="term" value="F:alpha-1,3-mannosyltransferase activity"/>
    <property type="evidence" value="ECO:0007669"/>
    <property type="project" value="TreeGrafter"/>
</dbReference>
<dbReference type="GO" id="GO:0005794">
    <property type="term" value="C:Golgi apparatus"/>
    <property type="evidence" value="ECO:0007669"/>
    <property type="project" value="TreeGrafter"/>
</dbReference>
<evidence type="ECO:0000256" key="3">
    <source>
        <dbReference type="ARBA" id="ARBA00022676"/>
    </source>
</evidence>
<keyword evidence="5 11" id="KW-0812">Transmembrane</keyword>
<evidence type="ECO:0008006" key="14">
    <source>
        <dbReference type="Google" id="ProtNLM"/>
    </source>
</evidence>
<feature type="compositionally biased region" description="Basic and acidic residues" evidence="10">
    <location>
        <begin position="72"/>
        <end position="82"/>
    </location>
</feature>
<evidence type="ECO:0000256" key="1">
    <source>
        <dbReference type="ARBA" id="ARBA00004606"/>
    </source>
</evidence>
<comment type="similarity">
    <text evidence="2">Belongs to the MNN1/MNT family.</text>
</comment>
<dbReference type="InterPro" id="IPR022751">
    <property type="entry name" value="Alpha_mannosyltransferase"/>
</dbReference>
<evidence type="ECO:0000256" key="7">
    <source>
        <dbReference type="ARBA" id="ARBA00022989"/>
    </source>
</evidence>
<dbReference type="SUPFAM" id="SSF53448">
    <property type="entry name" value="Nucleotide-diphospho-sugar transferases"/>
    <property type="match status" value="1"/>
</dbReference>
<evidence type="ECO:0000256" key="11">
    <source>
        <dbReference type="SAM" id="Phobius"/>
    </source>
</evidence>
<evidence type="ECO:0000256" key="9">
    <source>
        <dbReference type="ARBA" id="ARBA00023180"/>
    </source>
</evidence>
<dbReference type="GO" id="GO:0006493">
    <property type="term" value="P:protein O-linked glycosylation"/>
    <property type="evidence" value="ECO:0007669"/>
    <property type="project" value="TreeGrafter"/>
</dbReference>
<accession>A0A8K0PC68</accession>
<evidence type="ECO:0000313" key="12">
    <source>
        <dbReference type="EMBL" id="KAG8623237.1"/>
    </source>
</evidence>
<dbReference type="Proteomes" id="UP000809789">
    <property type="component" value="Unassembled WGS sequence"/>
</dbReference>
<dbReference type="PANTHER" id="PTHR31392">
    <property type="entry name" value="ALPHA-1,3-MANNOSYLTRANSFERASE MNN1-RELATED"/>
    <property type="match status" value="1"/>
</dbReference>